<feature type="transmembrane region" description="Helical" evidence="5">
    <location>
        <begin position="117"/>
        <end position="135"/>
    </location>
</feature>
<feature type="non-terminal residue" evidence="6">
    <location>
        <position position="224"/>
    </location>
</feature>
<keyword evidence="4 5" id="KW-0472">Membrane</keyword>
<dbReference type="PANTHER" id="PTHR43424:SF1">
    <property type="entry name" value="LOCUS PUTATIVE PROTEIN 1-RELATED"/>
    <property type="match status" value="1"/>
</dbReference>
<reference evidence="6" key="2">
    <citation type="submission" date="2021-04" db="EMBL/GenBank/DDBJ databases">
        <authorList>
            <person name="Gilroy R."/>
        </authorList>
    </citation>
    <scope>NUCLEOTIDE SEQUENCE</scope>
    <source>
        <strain evidence="6">A6-441</strain>
    </source>
</reference>
<dbReference type="InterPro" id="IPR002797">
    <property type="entry name" value="Polysacc_synth"/>
</dbReference>
<dbReference type="Proteomes" id="UP000724657">
    <property type="component" value="Unassembled WGS sequence"/>
</dbReference>
<dbReference type="InterPro" id="IPR052556">
    <property type="entry name" value="PolySynth_Transporter"/>
</dbReference>
<dbReference type="EMBL" id="JAHLFN010000077">
    <property type="protein sequence ID" value="MBU3843094.1"/>
    <property type="molecule type" value="Genomic_DNA"/>
</dbReference>
<protein>
    <submittedName>
        <fullName evidence="6">Oligosaccharide flippase family protein</fullName>
    </submittedName>
</protein>
<name>A0A9E2L160_9FUSO</name>
<evidence type="ECO:0000256" key="3">
    <source>
        <dbReference type="ARBA" id="ARBA00022989"/>
    </source>
</evidence>
<organism evidence="6 7">
    <name type="scientific">Candidatus Fusobacterium pullicola</name>
    <dbReference type="NCBI Taxonomy" id="2838601"/>
    <lineage>
        <taxon>Bacteria</taxon>
        <taxon>Fusobacteriati</taxon>
        <taxon>Fusobacteriota</taxon>
        <taxon>Fusobacteriia</taxon>
        <taxon>Fusobacteriales</taxon>
        <taxon>Fusobacteriaceae</taxon>
        <taxon>Fusobacterium</taxon>
    </lineage>
</organism>
<evidence type="ECO:0000313" key="6">
    <source>
        <dbReference type="EMBL" id="MBU3843094.1"/>
    </source>
</evidence>
<comment type="subcellular location">
    <subcellularLocation>
        <location evidence="1">Membrane</location>
        <topology evidence="1">Multi-pass membrane protein</topology>
    </subcellularLocation>
</comment>
<proteinExistence type="predicted"/>
<dbReference type="PANTHER" id="PTHR43424">
    <property type="entry name" value="LOCUS PUTATIVE PROTEIN 1-RELATED"/>
    <property type="match status" value="1"/>
</dbReference>
<feature type="transmembrane region" description="Helical" evidence="5">
    <location>
        <begin position="82"/>
        <end position="105"/>
    </location>
</feature>
<feature type="transmembrane region" description="Helical" evidence="5">
    <location>
        <begin position="170"/>
        <end position="191"/>
    </location>
</feature>
<comment type="caution">
    <text evidence="6">The sequence shown here is derived from an EMBL/GenBank/DDBJ whole genome shotgun (WGS) entry which is preliminary data.</text>
</comment>
<keyword evidence="3 5" id="KW-1133">Transmembrane helix</keyword>
<sequence length="224" mass="26385">MKQKSLLKNTFYYLVYNILNLLFPLISGIYAARVLSPQSIGEVGYSQNIVQYFVILSFLGIPTYGVREIANIRENKKELNRVYSELFFINFLSTIFFLTIYFILILNIDILRENLKLYLIMGILLFFNIFNINWLYEGLEEFKFISLRNIVFKILSLILLILFVRKDSDYLKFALITIIGTLGNYLINIIYSKKYVTLIFKDLSFKRHIKSILYLVTVNIAIEV</sequence>
<evidence type="ECO:0000256" key="4">
    <source>
        <dbReference type="ARBA" id="ARBA00023136"/>
    </source>
</evidence>
<evidence type="ECO:0000256" key="1">
    <source>
        <dbReference type="ARBA" id="ARBA00004141"/>
    </source>
</evidence>
<evidence type="ECO:0000256" key="2">
    <source>
        <dbReference type="ARBA" id="ARBA00022692"/>
    </source>
</evidence>
<dbReference type="Pfam" id="PF01943">
    <property type="entry name" value="Polysacc_synt"/>
    <property type="match status" value="1"/>
</dbReference>
<evidence type="ECO:0000256" key="5">
    <source>
        <dbReference type="SAM" id="Phobius"/>
    </source>
</evidence>
<keyword evidence="2 5" id="KW-0812">Transmembrane</keyword>
<feature type="transmembrane region" description="Helical" evidence="5">
    <location>
        <begin position="147"/>
        <end position="164"/>
    </location>
</feature>
<dbReference type="GO" id="GO:0016020">
    <property type="term" value="C:membrane"/>
    <property type="evidence" value="ECO:0007669"/>
    <property type="project" value="UniProtKB-SubCell"/>
</dbReference>
<dbReference type="AlphaFoldDB" id="A0A9E2L160"/>
<feature type="transmembrane region" description="Helical" evidence="5">
    <location>
        <begin position="12"/>
        <end position="32"/>
    </location>
</feature>
<feature type="transmembrane region" description="Helical" evidence="5">
    <location>
        <begin position="52"/>
        <end position="70"/>
    </location>
</feature>
<gene>
    <name evidence="6" type="ORF">IAA47_08975</name>
</gene>
<reference evidence="6" key="1">
    <citation type="journal article" date="2021" name="PeerJ">
        <title>Extensive microbial diversity within the chicken gut microbiome revealed by metagenomics and culture.</title>
        <authorList>
            <person name="Gilroy R."/>
            <person name="Ravi A."/>
            <person name="Getino M."/>
            <person name="Pursley I."/>
            <person name="Horton D.L."/>
            <person name="Alikhan N.F."/>
            <person name="Baker D."/>
            <person name="Gharbi K."/>
            <person name="Hall N."/>
            <person name="Watson M."/>
            <person name="Adriaenssens E.M."/>
            <person name="Foster-Nyarko E."/>
            <person name="Jarju S."/>
            <person name="Secka A."/>
            <person name="Antonio M."/>
            <person name="Oren A."/>
            <person name="Chaudhuri R.R."/>
            <person name="La Ragione R."/>
            <person name="Hildebrand F."/>
            <person name="Pallen M.J."/>
        </authorList>
    </citation>
    <scope>NUCLEOTIDE SEQUENCE</scope>
    <source>
        <strain evidence="6">A6-441</strain>
    </source>
</reference>
<evidence type="ECO:0000313" key="7">
    <source>
        <dbReference type="Proteomes" id="UP000724657"/>
    </source>
</evidence>
<accession>A0A9E2L160</accession>